<evidence type="ECO:0000256" key="4">
    <source>
        <dbReference type="ARBA" id="ARBA00022989"/>
    </source>
</evidence>
<dbReference type="AlphaFoldDB" id="A0A7W8G3E4"/>
<organism evidence="7 8">
    <name type="scientific">Chiayiivirga flava</name>
    <dbReference type="NCBI Taxonomy" id="659595"/>
    <lineage>
        <taxon>Bacteria</taxon>
        <taxon>Pseudomonadati</taxon>
        <taxon>Pseudomonadota</taxon>
        <taxon>Gammaproteobacteria</taxon>
        <taxon>Lysobacterales</taxon>
        <taxon>Lysobacteraceae</taxon>
        <taxon>Chiayiivirga</taxon>
    </lineage>
</organism>
<keyword evidence="5 6" id="KW-0472">Membrane</keyword>
<feature type="transmembrane region" description="Helical" evidence="6">
    <location>
        <begin position="387"/>
        <end position="406"/>
    </location>
</feature>
<dbReference type="NCBIfam" id="TIGR00733">
    <property type="entry name" value="OPT family oligopeptide transporter"/>
    <property type="match status" value="1"/>
</dbReference>
<dbReference type="Pfam" id="PF03169">
    <property type="entry name" value="OPT"/>
    <property type="match status" value="1"/>
</dbReference>
<keyword evidence="3 6" id="KW-0812">Transmembrane</keyword>
<name>A0A7W8G3E4_9GAMM</name>
<feature type="transmembrane region" description="Helical" evidence="6">
    <location>
        <begin position="541"/>
        <end position="570"/>
    </location>
</feature>
<keyword evidence="8" id="KW-1185">Reference proteome</keyword>
<feature type="transmembrane region" description="Helical" evidence="6">
    <location>
        <begin position="103"/>
        <end position="122"/>
    </location>
</feature>
<feature type="transmembrane region" description="Helical" evidence="6">
    <location>
        <begin position="626"/>
        <end position="646"/>
    </location>
</feature>
<evidence type="ECO:0000256" key="5">
    <source>
        <dbReference type="ARBA" id="ARBA00023136"/>
    </source>
</evidence>
<reference evidence="7 8" key="1">
    <citation type="submission" date="2020-08" db="EMBL/GenBank/DDBJ databases">
        <title>Genomic Encyclopedia of Type Strains, Phase IV (KMG-IV): sequencing the most valuable type-strain genomes for metagenomic binning, comparative biology and taxonomic classification.</title>
        <authorList>
            <person name="Goeker M."/>
        </authorList>
    </citation>
    <scope>NUCLEOTIDE SEQUENCE [LARGE SCALE GENOMIC DNA]</scope>
    <source>
        <strain evidence="7 8">DSM 24163</strain>
    </source>
</reference>
<evidence type="ECO:0000256" key="2">
    <source>
        <dbReference type="ARBA" id="ARBA00022448"/>
    </source>
</evidence>
<evidence type="ECO:0000256" key="6">
    <source>
        <dbReference type="SAM" id="Phobius"/>
    </source>
</evidence>
<evidence type="ECO:0000256" key="3">
    <source>
        <dbReference type="ARBA" id="ARBA00022692"/>
    </source>
</evidence>
<dbReference type="PANTHER" id="PTHR31645:SF0">
    <property type="entry name" value="OLIGOPEPTIDE TRANSPORTER YGL114W-RELATED"/>
    <property type="match status" value="1"/>
</dbReference>
<feature type="transmembrane region" description="Helical" evidence="6">
    <location>
        <begin position="412"/>
        <end position="432"/>
    </location>
</feature>
<comment type="caution">
    <text evidence="7">The sequence shown here is derived from an EMBL/GenBank/DDBJ whole genome shotgun (WGS) entry which is preliminary data.</text>
</comment>
<dbReference type="InterPro" id="IPR004814">
    <property type="entry name" value="Oligopep_transpt"/>
</dbReference>
<evidence type="ECO:0000313" key="7">
    <source>
        <dbReference type="EMBL" id="MBB5209795.1"/>
    </source>
</evidence>
<dbReference type="GO" id="GO:0035673">
    <property type="term" value="F:oligopeptide transmembrane transporter activity"/>
    <property type="evidence" value="ECO:0007669"/>
    <property type="project" value="InterPro"/>
</dbReference>
<dbReference type="PANTHER" id="PTHR31645">
    <property type="entry name" value="OLIGOPEPTIDE TRANSPORTER YGL114W-RELATED"/>
    <property type="match status" value="1"/>
</dbReference>
<proteinExistence type="predicted"/>
<feature type="transmembrane region" description="Helical" evidence="6">
    <location>
        <begin position="79"/>
        <end position="97"/>
    </location>
</feature>
<comment type="subcellular location">
    <subcellularLocation>
        <location evidence="1">Membrane</location>
        <topology evidence="1">Multi-pass membrane protein</topology>
    </subcellularLocation>
</comment>
<gene>
    <name evidence="7" type="ORF">HNQ52_003368</name>
</gene>
<evidence type="ECO:0000313" key="8">
    <source>
        <dbReference type="Proteomes" id="UP000521199"/>
    </source>
</evidence>
<feature type="transmembrane region" description="Helical" evidence="6">
    <location>
        <begin position="453"/>
        <end position="474"/>
    </location>
</feature>
<dbReference type="InterPro" id="IPR004813">
    <property type="entry name" value="OPT"/>
</dbReference>
<keyword evidence="2" id="KW-0813">Transport</keyword>
<dbReference type="Proteomes" id="UP000521199">
    <property type="component" value="Unassembled WGS sequence"/>
</dbReference>
<dbReference type="EMBL" id="JACHHP010000008">
    <property type="protein sequence ID" value="MBB5209795.1"/>
    <property type="molecule type" value="Genomic_DNA"/>
</dbReference>
<keyword evidence="4 6" id="KW-1133">Transmembrane helix</keyword>
<feature type="transmembrane region" description="Helical" evidence="6">
    <location>
        <begin position="274"/>
        <end position="291"/>
    </location>
</feature>
<feature type="transmembrane region" description="Helical" evidence="6">
    <location>
        <begin position="591"/>
        <end position="614"/>
    </location>
</feature>
<dbReference type="RefSeq" id="WP_183962445.1">
    <property type="nucleotide sequence ID" value="NZ_JACHHP010000008.1"/>
</dbReference>
<dbReference type="GO" id="GO:0016020">
    <property type="term" value="C:membrane"/>
    <property type="evidence" value="ECO:0007669"/>
    <property type="project" value="UniProtKB-SubCell"/>
</dbReference>
<accession>A0A7W8G3E4</accession>
<feature type="transmembrane region" description="Helical" evidence="6">
    <location>
        <begin position="354"/>
        <end position="375"/>
    </location>
</feature>
<dbReference type="InterPro" id="IPR045035">
    <property type="entry name" value="YSL-like"/>
</dbReference>
<feature type="transmembrane region" description="Helical" evidence="6">
    <location>
        <begin position="12"/>
        <end position="29"/>
    </location>
</feature>
<dbReference type="NCBIfam" id="TIGR00728">
    <property type="entry name" value="OPT_sfam"/>
    <property type="match status" value="1"/>
</dbReference>
<sequence length="655" mass="67325">MNAVTASPAQLSLRAVLLSIVLAVILAAANTYLGLFAGMTIASAIPAAVVSMAVLRLFGGGSILENNIVQTGASAGSSIASGVIFTIPALIILGYWTEFRYSWVLAIAGLGGLLGVLFSVPLRRSLIVDQGLAFPEGKAAAEVLKTGENPAAGVKVLGLAALFGGFGKLAAASGLRLIPDTAAAAAWWGKGIAYFGTNLSPALFGVGYIVGLNVGIVVLLGSIIGWNVAIPIYSAFFLENDAALSASIAQGCTEAGMVSAECAAGAIWSAQVRYMGVGAMLIGGIWTLFSLRNSLFSGVKSGLGATRKQAAGAVPVQVPHTERDVPMKYILIGLVLFTLPLLALYQAIVGQWSASIPMTVIMIVAGFLFVSVSAYMAGLVGSSNNPVSGITISTILFAALVLVLLLGKESSIGAVAAIMIGAVVCCAACIGGDNLQDLKAGHIVGATPWKQQVMLAIGAVSSAMVMAPVLNLLLEAYGIGARTPEHPNSLLAPQANLMASVAKGIFGGELPWTTIGIGAAIGAVIIAVDSWLKASGRTFRIPVLACAIGIYLPIELMVPIFLGGLLSHIVERRMGGAKNEEEHGRIHRMGLLFSAGLITGEALMGIFIAVPIVATGRADVLALPDSMHFGGWLGLILLAVIAWLLYRTATRKAAM</sequence>
<protein>
    <submittedName>
        <fullName evidence="7">Putative OPT family oligopeptide transporter</fullName>
    </submittedName>
</protein>
<feature type="transmembrane region" description="Helical" evidence="6">
    <location>
        <begin position="329"/>
        <end position="348"/>
    </location>
</feature>
<feature type="transmembrane region" description="Helical" evidence="6">
    <location>
        <begin position="35"/>
        <end position="58"/>
    </location>
</feature>
<evidence type="ECO:0000256" key="1">
    <source>
        <dbReference type="ARBA" id="ARBA00004141"/>
    </source>
</evidence>